<evidence type="ECO:0008006" key="5">
    <source>
        <dbReference type="Google" id="ProtNLM"/>
    </source>
</evidence>
<dbReference type="CDD" id="cd16325">
    <property type="entry name" value="LolA"/>
    <property type="match status" value="1"/>
</dbReference>
<dbReference type="SUPFAM" id="SSF89392">
    <property type="entry name" value="Prokaryotic lipoproteins and lipoprotein localization factors"/>
    <property type="match status" value="1"/>
</dbReference>
<gene>
    <name evidence="3" type="ORF">H9819_08000</name>
</gene>
<sequence>MKKNSISPYRRWLAFCLFACCCLAVWGQENEARDVMRRTADAFRRAGGIRATFLVHSSEGNTSGTIQLKEEKFVLEAGGMTTWFDGRTQWTYLSSSDEVNISEPTPAELQTLNPYAWLSLYDQGYALQLLAGGASDVYRVQMTATSSSAPIEKLLVFIEKNTLLPSRISLTLAGSFEPTVITIRDCRVKQDYADSFFTFDRRAYPSAEVIDLR</sequence>
<dbReference type="Gene3D" id="2.50.20.10">
    <property type="entry name" value="Lipoprotein localisation LolA/LolB/LppX"/>
    <property type="match status" value="1"/>
</dbReference>
<accession>A0A9D2A4K6</accession>
<keyword evidence="1 2" id="KW-0732">Signal</keyword>
<evidence type="ECO:0000313" key="3">
    <source>
        <dbReference type="EMBL" id="HIZ02173.1"/>
    </source>
</evidence>
<dbReference type="Proteomes" id="UP000824023">
    <property type="component" value="Unassembled WGS sequence"/>
</dbReference>
<reference evidence="3" key="2">
    <citation type="submission" date="2021-04" db="EMBL/GenBank/DDBJ databases">
        <authorList>
            <person name="Gilroy R."/>
        </authorList>
    </citation>
    <scope>NUCLEOTIDE SEQUENCE</scope>
    <source>
        <strain evidence="3">ChiHjej12B11-24981</strain>
    </source>
</reference>
<proteinExistence type="predicted"/>
<reference evidence="3" key="1">
    <citation type="journal article" date="2021" name="PeerJ">
        <title>Extensive microbial diversity within the chicken gut microbiome revealed by metagenomics and culture.</title>
        <authorList>
            <person name="Gilroy R."/>
            <person name="Ravi A."/>
            <person name="Getino M."/>
            <person name="Pursley I."/>
            <person name="Horton D.L."/>
            <person name="Alikhan N.F."/>
            <person name="Baker D."/>
            <person name="Gharbi K."/>
            <person name="Hall N."/>
            <person name="Watson M."/>
            <person name="Adriaenssens E.M."/>
            <person name="Foster-Nyarko E."/>
            <person name="Jarju S."/>
            <person name="Secka A."/>
            <person name="Antonio M."/>
            <person name="Oren A."/>
            <person name="Chaudhuri R.R."/>
            <person name="La Ragione R."/>
            <person name="Hildebrand F."/>
            <person name="Pallen M.J."/>
        </authorList>
    </citation>
    <scope>NUCLEOTIDE SEQUENCE</scope>
    <source>
        <strain evidence="3">ChiHjej12B11-24981</strain>
    </source>
</reference>
<dbReference type="Pfam" id="PF16584">
    <property type="entry name" value="LolA_2"/>
    <property type="match status" value="1"/>
</dbReference>
<feature type="signal peptide" evidence="2">
    <location>
        <begin position="1"/>
        <end position="27"/>
    </location>
</feature>
<name>A0A9D2A4K6_9BACE</name>
<dbReference type="AlphaFoldDB" id="A0A9D2A4K6"/>
<evidence type="ECO:0000256" key="1">
    <source>
        <dbReference type="ARBA" id="ARBA00022729"/>
    </source>
</evidence>
<evidence type="ECO:0000313" key="4">
    <source>
        <dbReference type="Proteomes" id="UP000824023"/>
    </source>
</evidence>
<dbReference type="InterPro" id="IPR004564">
    <property type="entry name" value="OM_lipoprot_carrier_LolA-like"/>
</dbReference>
<protein>
    <recommendedName>
        <fullName evidence="5">Outer membrane lipoprotein carrier protein LolA</fullName>
    </recommendedName>
</protein>
<evidence type="ECO:0000256" key="2">
    <source>
        <dbReference type="SAM" id="SignalP"/>
    </source>
</evidence>
<comment type="caution">
    <text evidence="3">The sequence shown here is derived from an EMBL/GenBank/DDBJ whole genome shotgun (WGS) entry which is preliminary data.</text>
</comment>
<feature type="chain" id="PRO_5038658167" description="Outer membrane lipoprotein carrier protein LolA" evidence="2">
    <location>
        <begin position="28"/>
        <end position="213"/>
    </location>
</feature>
<dbReference type="InterPro" id="IPR029046">
    <property type="entry name" value="LolA/LolB/LppX"/>
</dbReference>
<dbReference type="EMBL" id="DXCK01000111">
    <property type="protein sequence ID" value="HIZ02173.1"/>
    <property type="molecule type" value="Genomic_DNA"/>
</dbReference>
<organism evidence="3 4">
    <name type="scientific">Candidatus Bacteroides merdipullorum</name>
    <dbReference type="NCBI Taxonomy" id="2838474"/>
    <lineage>
        <taxon>Bacteria</taxon>
        <taxon>Pseudomonadati</taxon>
        <taxon>Bacteroidota</taxon>
        <taxon>Bacteroidia</taxon>
        <taxon>Bacteroidales</taxon>
        <taxon>Bacteroidaceae</taxon>
        <taxon>Bacteroides</taxon>
    </lineage>
</organism>